<sequence length="140" mass="14355">EGVAGRGAEGGDLRGRPRRPGGRRDAGGGPAGGRAEAPLQGGGGGVHSEPALGRARLCRARGGGRRDRRQGRARRAAAQRRGAQGPRDGRVPHDPRGPADKGGGGPQVHRSRRGRAGGHQVPEHRAALLRGDGAAGRDHR</sequence>
<gene>
    <name evidence="2" type="ORF">AVDCRST_MAG05-5235</name>
</gene>
<accession>A0A6J4U2W6</accession>
<evidence type="ECO:0000256" key="1">
    <source>
        <dbReference type="SAM" id="MobiDB-lite"/>
    </source>
</evidence>
<protein>
    <submittedName>
        <fullName evidence="2">ATP phosphoribosyltransferase &gt; HisGs</fullName>
        <ecNumber evidence="2">2.4.2.17</ecNumber>
    </submittedName>
</protein>
<feature type="compositionally biased region" description="Basic residues" evidence="1">
    <location>
        <begin position="56"/>
        <end position="78"/>
    </location>
</feature>
<organism evidence="2">
    <name type="scientific">uncultured Rubrobacteraceae bacterium</name>
    <dbReference type="NCBI Taxonomy" id="349277"/>
    <lineage>
        <taxon>Bacteria</taxon>
        <taxon>Bacillati</taxon>
        <taxon>Actinomycetota</taxon>
        <taxon>Rubrobacteria</taxon>
        <taxon>Rubrobacterales</taxon>
        <taxon>Rubrobacteraceae</taxon>
        <taxon>environmental samples</taxon>
    </lineage>
</organism>
<feature type="region of interest" description="Disordered" evidence="1">
    <location>
        <begin position="1"/>
        <end position="140"/>
    </location>
</feature>
<proteinExistence type="predicted"/>
<reference evidence="2" key="1">
    <citation type="submission" date="2020-02" db="EMBL/GenBank/DDBJ databases">
        <authorList>
            <person name="Meier V. D."/>
        </authorList>
    </citation>
    <scope>NUCLEOTIDE SEQUENCE</scope>
    <source>
        <strain evidence="2">AVDCRST_MAG05</strain>
    </source>
</reference>
<keyword evidence="2" id="KW-0808">Transferase</keyword>
<evidence type="ECO:0000313" key="2">
    <source>
        <dbReference type="EMBL" id="CAA9539428.1"/>
    </source>
</evidence>
<feature type="compositionally biased region" description="Basic and acidic residues" evidence="1">
    <location>
        <begin position="87"/>
        <end position="99"/>
    </location>
</feature>
<keyword evidence="2" id="KW-0328">Glycosyltransferase</keyword>
<dbReference type="EMBL" id="CADCVM010000556">
    <property type="protein sequence ID" value="CAA9539428.1"/>
    <property type="molecule type" value="Genomic_DNA"/>
</dbReference>
<dbReference type="EC" id="2.4.2.17" evidence="2"/>
<dbReference type="AlphaFoldDB" id="A0A6J4U2W6"/>
<feature type="non-terminal residue" evidence="2">
    <location>
        <position position="1"/>
    </location>
</feature>
<feature type="non-terminal residue" evidence="2">
    <location>
        <position position="140"/>
    </location>
</feature>
<name>A0A6J4U2W6_9ACTN</name>
<dbReference type="GO" id="GO:0003879">
    <property type="term" value="F:ATP phosphoribosyltransferase activity"/>
    <property type="evidence" value="ECO:0007669"/>
    <property type="project" value="UniProtKB-EC"/>
</dbReference>